<feature type="compositionally biased region" description="Basic and acidic residues" evidence="1">
    <location>
        <begin position="1"/>
        <end position="19"/>
    </location>
</feature>
<reference evidence="3" key="1">
    <citation type="journal article" date="2020" name="Genome Biol.">
        <title>Gamete binning: chromosome-level and haplotype-resolved genome assembly enabled by high-throughput single-cell sequencing of gamete genomes.</title>
        <authorList>
            <person name="Campoy J.A."/>
            <person name="Sun H."/>
            <person name="Goel M."/>
            <person name="Jiao W.-B."/>
            <person name="Folz-Donahue K."/>
            <person name="Wang N."/>
            <person name="Rubio M."/>
            <person name="Liu C."/>
            <person name="Kukat C."/>
            <person name="Ruiz D."/>
            <person name="Huettel B."/>
            <person name="Schneeberger K."/>
        </authorList>
    </citation>
    <scope>NUCLEOTIDE SEQUENCE [LARGE SCALE GENOMIC DNA]</scope>
    <source>
        <strain evidence="3">cv. Rojo Pasion</strain>
    </source>
</reference>
<feature type="region of interest" description="Disordered" evidence="1">
    <location>
        <begin position="1"/>
        <end position="71"/>
    </location>
</feature>
<feature type="compositionally biased region" description="Basic residues" evidence="1">
    <location>
        <begin position="20"/>
        <end position="29"/>
    </location>
</feature>
<dbReference type="Proteomes" id="UP000507245">
    <property type="component" value="Unassembled WGS sequence"/>
</dbReference>
<accession>A0A6J5XZ53</accession>
<gene>
    <name evidence="2" type="ORF">ORAREDHAP_LOCUS43553</name>
</gene>
<keyword evidence="3" id="KW-1185">Reference proteome</keyword>
<organism evidence="2 3">
    <name type="scientific">Prunus armeniaca</name>
    <name type="common">Apricot</name>
    <name type="synonym">Armeniaca vulgaris</name>
    <dbReference type="NCBI Taxonomy" id="36596"/>
    <lineage>
        <taxon>Eukaryota</taxon>
        <taxon>Viridiplantae</taxon>
        <taxon>Streptophyta</taxon>
        <taxon>Embryophyta</taxon>
        <taxon>Tracheophyta</taxon>
        <taxon>Spermatophyta</taxon>
        <taxon>Magnoliopsida</taxon>
        <taxon>eudicotyledons</taxon>
        <taxon>Gunneridae</taxon>
        <taxon>Pentapetalae</taxon>
        <taxon>rosids</taxon>
        <taxon>fabids</taxon>
        <taxon>Rosales</taxon>
        <taxon>Rosaceae</taxon>
        <taxon>Amygdaloideae</taxon>
        <taxon>Amygdaleae</taxon>
        <taxon>Prunus</taxon>
    </lineage>
</organism>
<evidence type="ECO:0000256" key="1">
    <source>
        <dbReference type="SAM" id="MobiDB-lite"/>
    </source>
</evidence>
<evidence type="ECO:0000313" key="2">
    <source>
        <dbReference type="EMBL" id="CAB4317005.1"/>
    </source>
</evidence>
<name>A0A6J5XZ53_PRUAR</name>
<sequence>MAGEHRTEGVGRELKELAKGRRKDRRRGRANQEVGLSCRAGGQKVMGGDVGRKKATGVGTSGSGDLREEDVRESACCRLPSTLRWKGVALGGAEMLEVRPSAACGAAMINRP</sequence>
<proteinExistence type="predicted"/>
<dbReference type="EMBL" id="CAEKKB010000007">
    <property type="protein sequence ID" value="CAB4317005.1"/>
    <property type="molecule type" value="Genomic_DNA"/>
</dbReference>
<evidence type="ECO:0000313" key="3">
    <source>
        <dbReference type="Proteomes" id="UP000507245"/>
    </source>
</evidence>
<protein>
    <submittedName>
        <fullName evidence="2">Uncharacterized protein</fullName>
    </submittedName>
</protein>
<dbReference type="AlphaFoldDB" id="A0A6J5XZ53"/>